<feature type="compositionally biased region" description="Basic and acidic residues" evidence="1">
    <location>
        <begin position="15"/>
        <end position="29"/>
    </location>
</feature>
<feature type="compositionally biased region" description="Basic and acidic residues" evidence="1">
    <location>
        <begin position="128"/>
        <end position="139"/>
    </location>
</feature>
<dbReference type="Proteomes" id="UP001162029">
    <property type="component" value="Unassembled WGS sequence"/>
</dbReference>
<evidence type="ECO:0000256" key="1">
    <source>
        <dbReference type="SAM" id="MobiDB-lite"/>
    </source>
</evidence>
<feature type="compositionally biased region" description="Basic and acidic residues" evidence="1">
    <location>
        <begin position="100"/>
        <end position="109"/>
    </location>
</feature>
<evidence type="ECO:0000313" key="2">
    <source>
        <dbReference type="EMBL" id="CAI5744409.1"/>
    </source>
</evidence>
<keyword evidence="3" id="KW-1185">Reference proteome</keyword>
<reference evidence="2" key="1">
    <citation type="submission" date="2022-12" db="EMBL/GenBank/DDBJ databases">
        <authorList>
            <person name="Webb A."/>
        </authorList>
    </citation>
    <scope>NUCLEOTIDE SEQUENCE</scope>
    <source>
        <strain evidence="2">Pd1</strain>
    </source>
</reference>
<accession>A0AAV0V9M4</accession>
<gene>
    <name evidence="2" type="ORF">PDE001_LOCUS9557</name>
</gene>
<feature type="compositionally biased region" description="Polar residues" evidence="1">
    <location>
        <begin position="87"/>
        <end position="97"/>
    </location>
</feature>
<dbReference type="EMBL" id="CANTFM010002087">
    <property type="protein sequence ID" value="CAI5744409.1"/>
    <property type="molecule type" value="Genomic_DNA"/>
</dbReference>
<proteinExistence type="predicted"/>
<organism evidence="2 3">
    <name type="scientific">Peronospora destructor</name>
    <dbReference type="NCBI Taxonomy" id="86335"/>
    <lineage>
        <taxon>Eukaryota</taxon>
        <taxon>Sar</taxon>
        <taxon>Stramenopiles</taxon>
        <taxon>Oomycota</taxon>
        <taxon>Peronosporomycetes</taxon>
        <taxon>Peronosporales</taxon>
        <taxon>Peronosporaceae</taxon>
        <taxon>Peronospora</taxon>
    </lineage>
</organism>
<name>A0AAV0V9M4_9STRA</name>
<evidence type="ECO:0000313" key="3">
    <source>
        <dbReference type="Proteomes" id="UP001162029"/>
    </source>
</evidence>
<comment type="caution">
    <text evidence="2">The sequence shown here is derived from an EMBL/GenBank/DDBJ whole genome shotgun (WGS) entry which is preliminary data.</text>
</comment>
<feature type="region of interest" description="Disordered" evidence="1">
    <location>
        <begin position="1"/>
        <end position="31"/>
    </location>
</feature>
<sequence>MSWQQKARSAITFGQDKRLSDGEKDKTTEDSSILRYIKTLTNHQKNAKQQRMDRYLQQVKHVQSAKNFSERPSKSPPYPSVTKKQHQQLQKRLTSNVKSRRNERVRNDCNGHKYVTAAANHSCFRSKRPCDKSHGDRQLKKPNKQAKQTTIIESLERFRRHGALSQKSAGNQREDGSKMPQCVTISTENKPLQSIQMRDLTRMPQTSNSGLTTMRTDLKRRSVQELRPPSVKAHAGSVPPQNPCSNFARPINFLSPEEAQPRNFDCVFPQQEVFIPTYDPLTTVMESIYF</sequence>
<protein>
    <submittedName>
        <fullName evidence="2">Uncharacterized protein</fullName>
    </submittedName>
</protein>
<feature type="region of interest" description="Disordered" evidence="1">
    <location>
        <begin position="63"/>
        <end position="109"/>
    </location>
</feature>
<dbReference type="AlphaFoldDB" id="A0AAV0V9M4"/>
<feature type="region of interest" description="Disordered" evidence="1">
    <location>
        <begin position="125"/>
        <end position="180"/>
    </location>
</feature>